<dbReference type="Antibodypedia" id="26309">
    <property type="antibodies" value="140 antibodies from 24 providers"/>
</dbReference>
<dbReference type="Ensembl" id="ENST00000557047.2">
    <property type="protein sequence ID" value="ENSP00000477763.1"/>
    <property type="gene ID" value="ENSG00000100722.21"/>
</dbReference>
<evidence type="ECO:0007829" key="13">
    <source>
        <dbReference type="PubMed" id="25772364"/>
    </source>
</evidence>
<reference evidence="6" key="5">
    <citation type="journal article" date="2009" name="Science">
        <title>Lysine acetylation targets protein complexes and co-regulates major cellular functions.</title>
        <authorList>
            <person name="Choudhary C."/>
            <person name="Kumar C."/>
            <person name="Gnad F."/>
            <person name="Nielsen M.L."/>
            <person name="Rehman M."/>
            <person name="Walther T.C."/>
            <person name="Olsen J.V."/>
            <person name="Mann M."/>
        </authorList>
    </citation>
    <scope>IDENTIFICATION BY MASS SPECTROMETRY [LARGE SCALE ANALYSIS]</scope>
</reference>
<reference evidence="2" key="14">
    <citation type="submission" date="2025-09" db="UniProtKB">
        <authorList>
            <consortium name="Ensembl"/>
        </authorList>
    </citation>
    <scope>IDENTIFICATION</scope>
</reference>
<evidence type="ECO:0007829" key="10">
    <source>
        <dbReference type="PubMed" id="24275569"/>
    </source>
</evidence>
<reference evidence="13" key="10">
    <citation type="journal article" date="2015" name="Cell Rep.">
        <title>SUMO-2 orchestrates chromatin modifiers in response to DNA damage.</title>
        <authorList>
            <person name="Hendriks I.A."/>
            <person name="Treffers L.W."/>
            <person name="Verlaan-de Vries M."/>
            <person name="Olsen J.V."/>
            <person name="Vertegaal A.C."/>
        </authorList>
    </citation>
    <scope>IDENTIFICATION BY MASS SPECTROMETRY [LARGE SCALE ANALYSIS]</scope>
</reference>
<dbReference type="Bgee" id="ENSG00000100722">
    <property type="expression patterns" value="Expressed in left testis and 208 other cell types or tissues"/>
</dbReference>
<dbReference type="GeneTree" id="ENSGT00440000038430"/>
<reference evidence="10" key="8">
    <citation type="journal article" date="2014" name="J. Proteomics">
        <title>An enzyme assisted RP-RPLC approach for in-depth analysis of human liver phosphoproteome.</title>
        <authorList>
            <person name="Bian Y."/>
            <person name="Song C."/>
            <person name="Cheng K."/>
            <person name="Dong M."/>
            <person name="Wang F."/>
            <person name="Huang J."/>
            <person name="Sun D."/>
            <person name="Wang L."/>
            <person name="Ye M."/>
            <person name="Zou H."/>
        </authorList>
    </citation>
    <scope>IDENTIFICATION BY MASS SPECTROMETRY [LARGE SCALE ANALYSIS]</scope>
</reference>
<dbReference type="ExpressionAtlas" id="A0A087WTC9">
    <property type="expression patterns" value="baseline and differential"/>
</dbReference>
<reference evidence="12" key="11">
    <citation type="journal article" date="2015" name="Mol. Cell. Proteomics">
        <title>System-wide analysis of SUMOylation dynamics in response to replication stress reveals novel small ubiquitin-like modified target proteins and acceptor lysines relevant for genome stability.</title>
        <authorList>
            <person name="Xiao Z."/>
            <person name="Chang J.G."/>
            <person name="Hendriks I.A."/>
            <person name="Sigurethsson J.O."/>
            <person name="Olsen J.V."/>
            <person name="Vertegaal A.C."/>
        </authorList>
    </citation>
    <scope>IDENTIFICATION BY MASS SPECTROMETRY [LARGE SCALE ANALYSIS]</scope>
</reference>
<dbReference type="GO" id="GO:0016607">
    <property type="term" value="C:nuclear speck"/>
    <property type="evidence" value="ECO:0000314"/>
    <property type="project" value="HPA"/>
</dbReference>
<reference evidence="7" key="4">
    <citation type="journal article" date="2009" name="Sci. Signal.">
        <title>Quantitative phosphoproteomic analysis of T cell receptor signaling reveals system-wide modulation of protein-protein interactions.</title>
        <authorList>
            <person name="Mayya V."/>
            <person name="Lundgren D.H."/>
            <person name="Hwang S.I."/>
            <person name="Rezaul K."/>
            <person name="Wu L."/>
            <person name="Eng J.K."/>
            <person name="Rodionov V."/>
            <person name="Han D.K."/>
        </authorList>
    </citation>
    <scope>IDENTIFICATION BY MASS SPECTROMETRY [LARGE SCALE ANALYSIS]</scope>
</reference>
<feature type="compositionally biased region" description="Basic and acidic residues" evidence="1">
    <location>
        <begin position="85"/>
        <end position="94"/>
    </location>
</feature>
<dbReference type="HOGENOM" id="CLU_1762962_0_0_1"/>
<dbReference type="MassIVE" id="A0A087WTC9"/>
<evidence type="ECO:0007829" key="4">
    <source>
        <dbReference type="PeptideAtlas" id="A0A087WTC9"/>
    </source>
</evidence>
<accession>A0A087WTC9</accession>
<sequence>ISSSVSVPAKPERRPSLPPSKQANKNLILKAISEAQESVTKTTNYSTVPQKQTLPVAPRTRTSQEELLAEVVQGQSRTPRISPPIKEEETKGDSVEKNQGDLSFLSGCFQDLLFVFDVLQFHYDVSRRGFPFIFPVWYNVWKHPIYLK</sequence>
<reference evidence="2 3" key="1">
    <citation type="journal article" date="2001" name="Nature">
        <title>Initial sequencing and analysis of the human genome.</title>
        <authorList>
            <consortium name="International Human Genome Sequencing Consortium"/>
            <person name="Lander E.S."/>
            <person name="Linton L.M."/>
            <person name="Birren B."/>
            <person name="Nusbaum C."/>
            <person name="Zody M.C."/>
            <person name="Baldwin J."/>
            <person name="Devon K."/>
            <person name="Dewar K."/>
            <person name="Doyle M."/>
            <person name="FitzHugh W."/>
            <person name="Funke R."/>
            <person name="Gage D."/>
            <person name="Harris K."/>
            <person name="Heaford A."/>
            <person name="Howland J."/>
            <person name="Kann L."/>
            <person name="Lehoczky J."/>
            <person name="LeVine R."/>
            <person name="McEwan P."/>
            <person name="McKernan K."/>
            <person name="Meldrim J."/>
            <person name="Mesirov J.P."/>
            <person name="Miranda C."/>
            <person name="Morris W."/>
            <person name="Naylor J."/>
            <person name="Raymond C."/>
            <person name="Rosetti M."/>
            <person name="Santos R."/>
            <person name="Sheridan A."/>
            <person name="Sougnez C."/>
            <person name="Stange-Thomann N."/>
            <person name="Stojanovic N."/>
            <person name="Subramanian A."/>
            <person name="Wyman D."/>
            <person name="Rogers J."/>
            <person name="Sulston J."/>
            <person name="Ainscough R."/>
            <person name="Beck S."/>
            <person name="Bentley D."/>
            <person name="Burton J."/>
            <person name="Clee C."/>
            <person name="Carter N."/>
            <person name="Coulson A."/>
            <person name="Deadman R."/>
            <person name="Deloukas P."/>
            <person name="Dunham A."/>
            <person name="Dunham I."/>
            <person name="Durbin R."/>
            <person name="French L."/>
            <person name="Grafham D."/>
            <person name="Gregory S."/>
            <person name="Hubbard T."/>
            <person name="Humphray S."/>
            <person name="Hunt A."/>
            <person name="Jones M."/>
            <person name="Lloyd C."/>
            <person name="McMurray A."/>
            <person name="Matthews L."/>
            <person name="Mercer S."/>
            <person name="Milne S."/>
            <person name="Mullikin J.C."/>
            <person name="Mungall A."/>
            <person name="Plumb R."/>
            <person name="Ross M."/>
            <person name="Shownkeen R."/>
            <person name="Sims S."/>
            <person name="Waterston R.H."/>
            <person name="Wilson R.K."/>
            <person name="Hillier L.W."/>
            <person name="McPherson J.D."/>
            <person name="Marra M.A."/>
            <person name="Mardis E.R."/>
            <person name="Fulton L.A."/>
            <person name="Chinwalla A.T."/>
            <person name="Pepin K.H."/>
            <person name="Gish W.R."/>
            <person name="Chissoe S.L."/>
            <person name="Wendl M.C."/>
            <person name="Delehaunty K.D."/>
            <person name="Miner T.L."/>
            <person name="Delehaunty A."/>
            <person name="Kramer J.B."/>
            <person name="Cook L.L."/>
            <person name="Fulton R.S."/>
            <person name="Johnson D.L."/>
            <person name="Minx P.J."/>
            <person name="Clifton S.W."/>
            <person name="Hawkins T."/>
            <person name="Branscomb E."/>
            <person name="Predki P."/>
            <person name="Richardson P."/>
            <person name="Wenning S."/>
            <person name="Slezak T."/>
            <person name="Doggett N."/>
            <person name="Cheng J.F."/>
            <person name="Olsen A."/>
            <person name="Lucas S."/>
            <person name="Elkin C."/>
            <person name="Uberbacher E."/>
            <person name="Frazier M."/>
            <person name="Gibbs R.A."/>
            <person name="Muzny D.M."/>
            <person name="Scherer S.E."/>
            <person name="Bouck J.B."/>
            <person name="Sodergren E.J."/>
            <person name="Worley K.C."/>
            <person name="Rives C.M."/>
            <person name="Gorrell J.H."/>
            <person name="Metzker M.L."/>
            <person name="Naylor S.L."/>
            <person name="Kucherlapati R.S."/>
            <person name="Nelson D.L."/>
            <person name="Weinstock G.M."/>
            <person name="Sakaki Y."/>
            <person name="Fujiyama A."/>
            <person name="Hattori M."/>
            <person name="Yada T."/>
            <person name="Toyoda A."/>
            <person name="Itoh T."/>
            <person name="Kawagoe C."/>
            <person name="Watanabe H."/>
            <person name="Totoki Y."/>
            <person name="Taylor T."/>
            <person name="Weissenbach J."/>
            <person name="Heilig R."/>
            <person name="Saurin W."/>
            <person name="Artiguenave F."/>
            <person name="Brottier P."/>
            <person name="Bruls T."/>
            <person name="Pelletier E."/>
            <person name="Robert C."/>
            <person name="Wincker P."/>
            <person name="Smith D.R."/>
            <person name="Doucette-Stamm L."/>
            <person name="Rubenfield M."/>
            <person name="Weinstock K."/>
            <person name="Lee H.M."/>
            <person name="Dubois J."/>
            <person name="Rosenthal A."/>
            <person name="Platzer M."/>
            <person name="Nyakatura G."/>
            <person name="Taudien S."/>
            <person name="Rump A."/>
            <person name="Yang H."/>
            <person name="Yu J."/>
            <person name="Wang J."/>
            <person name="Huang G."/>
            <person name="Gu J."/>
            <person name="Hood L."/>
            <person name="Rowen L."/>
            <person name="Madan A."/>
            <person name="Qin S."/>
            <person name="Davis R.W."/>
            <person name="Federspiel N.A."/>
            <person name="Abola A.P."/>
            <person name="Proctor M.J."/>
            <person name="Myers R.M."/>
            <person name="Schmutz J."/>
            <person name="Dickson M."/>
            <person name="Grimwood J."/>
            <person name="Cox D.R."/>
            <person name="Olson M.V."/>
            <person name="Kaul R."/>
            <person name="Raymond C."/>
            <person name="Shimizu N."/>
            <person name="Kawasaki K."/>
            <person name="Minoshima S."/>
            <person name="Evans G.A."/>
            <person name="Athanasiou M."/>
            <person name="Schultz R."/>
            <person name="Roe B.A."/>
            <person name="Chen F."/>
            <person name="Pan H."/>
            <person name="Ramser J."/>
            <person name="Lehrach H."/>
            <person name="Reinhardt R."/>
            <person name="McCombie W.R."/>
            <person name="de la Bastide M."/>
            <person name="Dedhia N."/>
            <person name="Blocker H."/>
            <person name="Hornischer K."/>
            <person name="Nordsiek G."/>
            <person name="Agarwala R."/>
            <person name="Aravind L."/>
            <person name="Bailey J.A."/>
            <person name="Bateman A."/>
            <person name="Batzoglou S."/>
            <person name="Birney E."/>
            <person name="Bork P."/>
            <person name="Brown D.G."/>
            <person name="Burge C.B."/>
            <person name="Cerutti L."/>
            <person name="Chen H.C."/>
            <person name="Church D."/>
            <person name="Clamp M."/>
            <person name="Copley R.R."/>
            <person name="Doerks T."/>
            <person name="Eddy S.R."/>
            <person name="Eichler E.E."/>
            <person name="Furey T.S."/>
            <person name="Galagan J."/>
            <person name="Gilbert J.G."/>
            <person name="Harmon C."/>
            <person name="Hayashizaki Y."/>
            <person name="Haussler D."/>
            <person name="Hermjakob H."/>
            <person name="Hokamp K."/>
            <person name="Jang W."/>
            <person name="Johnson L.S."/>
            <person name="Jones T.A."/>
            <person name="Kasif S."/>
            <person name="Kaspryzk A."/>
            <person name="Kennedy S."/>
            <person name="Kent W.J."/>
            <person name="Kitts P."/>
            <person name="Koonin E.V."/>
            <person name="Korf I."/>
            <person name="Kulp D."/>
            <person name="Lancet D."/>
            <person name="Lowe T.M."/>
            <person name="McLysaght A."/>
            <person name="Mikkelsen T."/>
            <person name="Moran J.V."/>
            <person name="Mulder N."/>
            <person name="Pollara V.J."/>
            <person name="Ponting C.P."/>
            <person name="Schuler G."/>
            <person name="Schultz J."/>
            <person name="Slater G."/>
            <person name="Smit A.F."/>
            <person name="Stupka E."/>
            <person name="Szustakowski J."/>
            <person name="Thierry-Mieg D."/>
            <person name="Thierry-Mieg J."/>
            <person name="Wagner L."/>
            <person name="Wallis J."/>
            <person name="Wheeler R."/>
            <person name="Williams A."/>
            <person name="Wolf Y.I."/>
            <person name="Wolfe K.H."/>
            <person name="Yang S.P."/>
            <person name="Yeh R.F."/>
            <person name="Collins F."/>
            <person name="Guyer M.S."/>
            <person name="Peterson J."/>
            <person name="Felsenfeld A."/>
            <person name="Wetterstrand K.A."/>
            <person name="Patrinos A."/>
            <person name="Morgan M.J."/>
            <person name="de Jong P."/>
            <person name="Catanese J.J."/>
            <person name="Osoegawa K."/>
            <person name="Shizuya H."/>
            <person name="Choi S."/>
            <person name="Chen Y.J."/>
        </authorList>
    </citation>
    <scope>NUCLEOTIDE SEQUENCE [LARGE SCALE GENOMIC DNA]</scope>
</reference>
<reference evidence="2" key="13">
    <citation type="submission" date="2025-08" db="UniProtKB">
        <authorList>
            <consortium name="Ensembl"/>
        </authorList>
    </citation>
    <scope>IDENTIFICATION</scope>
</reference>
<feature type="non-terminal residue" evidence="2">
    <location>
        <position position="1"/>
    </location>
</feature>
<feature type="region of interest" description="Disordered" evidence="1">
    <location>
        <begin position="39"/>
        <end position="94"/>
    </location>
</feature>
<name>A0A087WTC9_HUMAN</name>
<reference evidence="11" key="9">
    <citation type="journal article" date="2014" name="Nat. Struct. Mol. Biol.">
        <title>Uncovering global SUMOylation signaling networks in a site-specific manner.</title>
        <authorList>
            <person name="Hendriks I.A."/>
            <person name="D'Souza R.C."/>
            <person name="Yang B."/>
            <person name="Verlaan-de Vries M."/>
            <person name="Mann M."/>
            <person name="Vertegaal A.C."/>
        </authorList>
    </citation>
    <scope>IDENTIFICATION BY MASS SPECTROMETRY [LARGE SCALE ANALYSIS]</scope>
</reference>
<dbReference type="EMBL" id="KF495808">
    <property type="status" value="NOT_ANNOTATED_CDS"/>
    <property type="molecule type" value="Genomic_DNA"/>
</dbReference>
<dbReference type="OrthoDB" id="5589010at2759"/>
<keyword evidence="4 5" id="KW-1267">Proteomics identification</keyword>
<dbReference type="ChiTaRS" id="ZC3H14">
    <property type="organism name" value="human"/>
</dbReference>
<dbReference type="VEuPathDB" id="HostDB:ENSG00000100722"/>
<evidence type="ECO:0000256" key="1">
    <source>
        <dbReference type="SAM" id="MobiDB-lite"/>
    </source>
</evidence>
<evidence type="ECO:0007829" key="14">
    <source>
        <dbReference type="PubMed" id="28112733"/>
    </source>
</evidence>
<dbReference type="Proteomes" id="UP000005640">
    <property type="component" value="Chromosome 14"/>
</dbReference>
<evidence type="ECO:0007829" key="8">
    <source>
        <dbReference type="PubMed" id="21269460"/>
    </source>
</evidence>
<reference evidence="14" key="12">
    <citation type="journal article" date="2017" name="Nat. Struct. Mol. Biol.">
        <title>Site-specific mapping of the human SUMO proteome reveals co-modification with phosphorylation.</title>
        <authorList>
            <person name="Hendriks I.A."/>
            <person name="Lyon D."/>
            <person name="Young C."/>
            <person name="Jensen L.J."/>
            <person name="Vertegaal A.C."/>
            <person name="Nielsen M.L."/>
        </authorList>
    </citation>
    <scope>IDENTIFICATION BY MASS SPECTROMETRY [LARGE SCALE ANALYSIS]</scope>
</reference>
<dbReference type="HGNC" id="HGNC:20509">
    <property type="gene designation" value="ZC3H14"/>
</dbReference>
<evidence type="ECO:0007829" key="12">
    <source>
        <dbReference type="PubMed" id="25755297"/>
    </source>
</evidence>
<protein>
    <submittedName>
        <fullName evidence="2">Zinc finger CCCH-type containing 14</fullName>
    </submittedName>
</protein>
<dbReference type="AlphaFoldDB" id="A0A087WTC9"/>
<reference evidence="2 3" key="3">
    <citation type="journal article" date="2004" name="Nature">
        <title>Finishing the euchromatic sequence of the human genome.</title>
        <authorList>
            <consortium name="International Human Genome Sequencing Consortium"/>
        </authorList>
    </citation>
    <scope>NUCLEOTIDE SEQUENCE [LARGE SCALE GENOMIC DNA]</scope>
</reference>
<dbReference type="GO" id="GO:0005730">
    <property type="term" value="C:nucleolus"/>
    <property type="evidence" value="ECO:0000314"/>
    <property type="project" value="HPA"/>
</dbReference>
<evidence type="ECO:0007829" key="9">
    <source>
        <dbReference type="PubMed" id="23186163"/>
    </source>
</evidence>
<evidence type="ECO:0000313" key="2">
    <source>
        <dbReference type="Ensembl" id="ENSP00000477763.1"/>
    </source>
</evidence>
<evidence type="ECO:0007829" key="7">
    <source>
        <dbReference type="PubMed" id="19690332"/>
    </source>
</evidence>
<evidence type="ECO:0000313" key="3">
    <source>
        <dbReference type="Proteomes" id="UP000005640"/>
    </source>
</evidence>
<organism evidence="2 3">
    <name type="scientific">Homo sapiens</name>
    <name type="common">Human</name>
    <dbReference type="NCBI Taxonomy" id="9606"/>
    <lineage>
        <taxon>Eukaryota</taxon>
        <taxon>Metazoa</taxon>
        <taxon>Chordata</taxon>
        <taxon>Craniata</taxon>
        <taxon>Vertebrata</taxon>
        <taxon>Euteleostomi</taxon>
        <taxon>Mammalia</taxon>
        <taxon>Eutheria</taxon>
        <taxon>Euarchontoglires</taxon>
        <taxon>Primates</taxon>
        <taxon>Haplorrhini</taxon>
        <taxon>Catarrhini</taxon>
        <taxon>Hominidae</taxon>
        <taxon>Homo</taxon>
    </lineage>
</organism>
<keyword evidence="3" id="KW-1185">Reference proteome</keyword>
<evidence type="ECO:0007829" key="6">
    <source>
        <dbReference type="PubMed" id="19608861"/>
    </source>
</evidence>
<proteinExistence type="evidence at protein level"/>
<dbReference type="EMBL" id="AL162171">
    <property type="status" value="NOT_ANNOTATED_CDS"/>
    <property type="molecule type" value="Genomic_DNA"/>
</dbReference>
<reference evidence="9" key="7">
    <citation type="journal article" date="2013" name="J. Proteome Res.">
        <title>Toward a comprehensive characterization of a human cancer cell phosphoproteome.</title>
        <authorList>
            <person name="Zhou H."/>
            <person name="Di Palma S."/>
            <person name="Preisinger C."/>
            <person name="Peng M."/>
            <person name="Polat A.N."/>
            <person name="Heck A.J."/>
            <person name="Mohammed S."/>
        </authorList>
    </citation>
    <scope>IDENTIFICATION BY MASS SPECTROMETRY [LARGE SCALE ANALYSIS]</scope>
</reference>
<feature type="region of interest" description="Disordered" evidence="1">
    <location>
        <begin position="1"/>
        <end position="25"/>
    </location>
</feature>
<dbReference type="SMR" id="A0A087WTC9"/>
<feature type="compositionally biased region" description="Polar residues" evidence="1">
    <location>
        <begin position="39"/>
        <end position="53"/>
    </location>
</feature>
<evidence type="ECO:0007829" key="5">
    <source>
        <dbReference type="ProteomicsDB" id="A0A087WTC9"/>
    </source>
</evidence>
<dbReference type="Ensembl" id="ENST00000557047.2">
    <property type="protein sequence ID" value="ENSP00000477763.1"/>
    <property type="gene ID" value="ENSG00000100722.20"/>
</dbReference>
<gene>
    <name evidence="2" type="primary">ZC3H14</name>
</gene>
<dbReference type="UCSC" id="uc059ecu.1">
    <property type="organism name" value="human"/>
</dbReference>
<reference evidence="8" key="6">
    <citation type="journal article" date="2011" name="BMC Syst. Biol.">
        <title>Initial characterization of the human central proteome.</title>
        <authorList>
            <person name="Burkard T.R."/>
            <person name="Planyavsky M."/>
            <person name="Kaupe I."/>
            <person name="Breitwieser F.P."/>
            <person name="Burckstummer T."/>
            <person name="Bennett K.L."/>
            <person name="Superti-Furga G."/>
            <person name="Colinge J."/>
        </authorList>
    </citation>
    <scope>IDENTIFICATION BY MASS SPECTROMETRY [LARGE SCALE ANALYSIS]</scope>
</reference>
<dbReference type="OpenTargets" id="ENSG00000100722"/>
<reference evidence="2 3" key="2">
    <citation type="journal article" date="2003" name="Nature">
        <title>The DNA sequence and analysis of human chromosome 14.</title>
        <authorList>
            <person name="Heilig R."/>
            <person name="Eckenberg R."/>
            <person name="Petit J.L."/>
            <person name="Fonknechten N."/>
            <person name="Da Silva C."/>
            <person name="Cattolico L."/>
            <person name="Levy M."/>
            <person name="Barbe V."/>
            <person name="de Berardinis V."/>
            <person name="Ureta-Vidal A."/>
            <person name="Pelletier E."/>
            <person name="Vico V."/>
            <person name="Anthouard V."/>
            <person name="Rowen L."/>
            <person name="Madan A."/>
            <person name="Qin S."/>
            <person name="Sun H."/>
            <person name="Du H."/>
            <person name="Pepin K."/>
            <person name="Artiguenave F."/>
            <person name="Robert C."/>
            <person name="Cruaud C."/>
            <person name="Bruls T."/>
            <person name="Jaillon O."/>
            <person name="Friedlander L."/>
            <person name="Samson G."/>
            <person name="Brottier P."/>
            <person name="Cure S."/>
            <person name="Segurens B."/>
            <person name="Aniere F."/>
            <person name="Samain S."/>
            <person name="Crespeau H."/>
            <person name="Abbasi N."/>
            <person name="Aiach N."/>
            <person name="Boscus D."/>
            <person name="Dickhoff R."/>
            <person name="Dors M."/>
            <person name="Dubois I."/>
            <person name="Friedman C."/>
            <person name="Gouyvenoux M."/>
            <person name="James R."/>
            <person name="Madan A."/>
            <person name="Mairey-Estrada B."/>
            <person name="Mangenot S."/>
            <person name="Martins N."/>
            <person name="Menard M."/>
            <person name="Oztas S."/>
            <person name="Ratcliffe A."/>
            <person name="Shaffer T."/>
            <person name="Trask B."/>
            <person name="Vacherie B."/>
            <person name="Bellemere C."/>
            <person name="Belser C."/>
            <person name="Besnard-Gonnet M."/>
            <person name="Bartol-Mavel D."/>
            <person name="Boutard M."/>
            <person name="Briez-Silla S."/>
            <person name="Combette S."/>
            <person name="Dufosse-Laurent V."/>
            <person name="Ferron C."/>
            <person name="Lechaplais C."/>
            <person name="Louesse C."/>
            <person name="Muselet D."/>
            <person name="Magdelenat G."/>
            <person name="Pateau E."/>
            <person name="Petit E."/>
            <person name="Sirvain-Trukniewicz P."/>
            <person name="Trybou A."/>
            <person name="Vega-Czarny N."/>
            <person name="Bataille E."/>
            <person name="Bluet E."/>
            <person name="Bordelais I."/>
            <person name="Dubois M."/>
            <person name="Dumont C."/>
            <person name="Guerin T."/>
            <person name="Haffray S."/>
            <person name="Hammadi R."/>
            <person name="Muanga J."/>
            <person name="Pellouin V."/>
            <person name="Robert D."/>
            <person name="Wunderle E."/>
            <person name="Gauguet G."/>
            <person name="Roy A."/>
            <person name="Sainte-Marthe L."/>
            <person name="Verdier J."/>
            <person name="Verdier-Discala C."/>
            <person name="Hillier L."/>
            <person name="Fulton L."/>
            <person name="McPherson J."/>
            <person name="Matsuda F."/>
            <person name="Wilson R."/>
            <person name="Scarpelli C."/>
            <person name="Gyapay G."/>
            <person name="Wincker P."/>
            <person name="Saurin W."/>
            <person name="Quetier F."/>
            <person name="Waterston R."/>
            <person name="Hood L."/>
            <person name="Weissenbach J."/>
        </authorList>
    </citation>
    <scope>NUCLEOTIDE SEQUENCE [LARGE SCALE GENOMIC DNA]</scope>
</reference>
<evidence type="ECO:0007829" key="11">
    <source>
        <dbReference type="PubMed" id="25218447"/>
    </source>
</evidence>